<evidence type="ECO:0000313" key="1">
    <source>
        <dbReference type="EMBL" id="GBN02471.1"/>
    </source>
</evidence>
<dbReference type="EMBL" id="BGPR01114931">
    <property type="protein sequence ID" value="GBN02471.1"/>
    <property type="molecule type" value="Genomic_DNA"/>
</dbReference>
<sequence length="129" mass="14831">MLKYSTYDQEHILSPFFKCEIRVRSLYPQCHQSVELQQDKAGSHTSQSTVNFMERIEHETGIKAAPFTDTSDKSPDVSSLDFAFLKFYKAQYPSVDLQSYVDLGKLFNRNEQNTSSDTTKCIIVKEVTM</sequence>
<organism evidence="1 2">
    <name type="scientific">Araneus ventricosus</name>
    <name type="common">Orbweaver spider</name>
    <name type="synonym">Epeira ventricosa</name>
    <dbReference type="NCBI Taxonomy" id="182803"/>
    <lineage>
        <taxon>Eukaryota</taxon>
        <taxon>Metazoa</taxon>
        <taxon>Ecdysozoa</taxon>
        <taxon>Arthropoda</taxon>
        <taxon>Chelicerata</taxon>
        <taxon>Arachnida</taxon>
        <taxon>Araneae</taxon>
        <taxon>Araneomorphae</taxon>
        <taxon>Entelegynae</taxon>
        <taxon>Araneoidea</taxon>
        <taxon>Araneidae</taxon>
        <taxon>Araneus</taxon>
    </lineage>
</organism>
<keyword evidence="2" id="KW-1185">Reference proteome</keyword>
<dbReference type="Proteomes" id="UP000499080">
    <property type="component" value="Unassembled WGS sequence"/>
</dbReference>
<dbReference type="InterPro" id="IPR036397">
    <property type="entry name" value="RNaseH_sf"/>
</dbReference>
<dbReference type="GO" id="GO:0003676">
    <property type="term" value="F:nucleic acid binding"/>
    <property type="evidence" value="ECO:0007669"/>
    <property type="project" value="InterPro"/>
</dbReference>
<evidence type="ECO:0000313" key="2">
    <source>
        <dbReference type="Proteomes" id="UP000499080"/>
    </source>
</evidence>
<comment type="caution">
    <text evidence="1">The sequence shown here is derived from an EMBL/GenBank/DDBJ whole genome shotgun (WGS) entry which is preliminary data.</text>
</comment>
<dbReference type="Gene3D" id="3.30.420.10">
    <property type="entry name" value="Ribonuclease H-like superfamily/Ribonuclease H"/>
    <property type="match status" value="1"/>
</dbReference>
<protein>
    <submittedName>
        <fullName evidence="1">Uncharacterized protein</fullName>
    </submittedName>
</protein>
<accession>A0A4Y2KJB7</accession>
<proteinExistence type="predicted"/>
<name>A0A4Y2KJB7_ARAVE</name>
<gene>
    <name evidence="1" type="ORF">AVEN_259510_1</name>
</gene>
<reference evidence="1 2" key="1">
    <citation type="journal article" date="2019" name="Sci. Rep.">
        <title>Orb-weaving spider Araneus ventricosus genome elucidates the spidroin gene catalogue.</title>
        <authorList>
            <person name="Kono N."/>
            <person name="Nakamura H."/>
            <person name="Ohtoshi R."/>
            <person name="Moran D.A.P."/>
            <person name="Shinohara A."/>
            <person name="Yoshida Y."/>
            <person name="Fujiwara M."/>
            <person name="Mori M."/>
            <person name="Tomita M."/>
            <person name="Arakawa K."/>
        </authorList>
    </citation>
    <scope>NUCLEOTIDE SEQUENCE [LARGE SCALE GENOMIC DNA]</scope>
</reference>
<dbReference type="AlphaFoldDB" id="A0A4Y2KJB7"/>